<evidence type="ECO:0000256" key="1">
    <source>
        <dbReference type="SAM" id="MobiDB-lite"/>
    </source>
</evidence>
<gene>
    <name evidence="2" type="ORF">T05_9736</name>
</gene>
<name>A0A0V0UA35_9BILA</name>
<evidence type="ECO:0000313" key="3">
    <source>
        <dbReference type="Proteomes" id="UP000055048"/>
    </source>
</evidence>
<keyword evidence="3" id="KW-1185">Reference proteome</keyword>
<dbReference type="AlphaFoldDB" id="A0A0V0UA35"/>
<proteinExistence type="predicted"/>
<sequence>MMQNILNAEIASTRLLYKAEQRRVWRVSRPVDEKKPSIKLDQLAEEEKRNYKRERERAEQSRKR</sequence>
<feature type="compositionally biased region" description="Basic and acidic residues" evidence="1">
    <location>
        <begin position="29"/>
        <end position="38"/>
    </location>
</feature>
<dbReference type="EMBL" id="JYDJ01000035">
    <property type="protein sequence ID" value="KRX47999.1"/>
    <property type="molecule type" value="Genomic_DNA"/>
</dbReference>
<protein>
    <submittedName>
        <fullName evidence="2">Uncharacterized protein</fullName>
    </submittedName>
</protein>
<accession>A0A0V0UA35</accession>
<dbReference type="Proteomes" id="UP000055048">
    <property type="component" value="Unassembled WGS sequence"/>
</dbReference>
<comment type="caution">
    <text evidence="2">The sequence shown here is derived from an EMBL/GenBank/DDBJ whole genome shotgun (WGS) entry which is preliminary data.</text>
</comment>
<feature type="region of interest" description="Disordered" evidence="1">
    <location>
        <begin position="29"/>
        <end position="64"/>
    </location>
</feature>
<evidence type="ECO:0000313" key="2">
    <source>
        <dbReference type="EMBL" id="KRX47999.1"/>
    </source>
</evidence>
<reference evidence="2 3" key="1">
    <citation type="submission" date="2015-01" db="EMBL/GenBank/DDBJ databases">
        <title>Evolution of Trichinella species and genotypes.</title>
        <authorList>
            <person name="Korhonen P.K."/>
            <person name="Edoardo P."/>
            <person name="Giuseppe L.R."/>
            <person name="Gasser R.B."/>
        </authorList>
    </citation>
    <scope>NUCLEOTIDE SEQUENCE [LARGE SCALE GENOMIC DNA]</scope>
    <source>
        <strain evidence="2">ISS417</strain>
    </source>
</reference>
<feature type="compositionally biased region" description="Basic and acidic residues" evidence="1">
    <location>
        <begin position="45"/>
        <end position="64"/>
    </location>
</feature>
<organism evidence="2 3">
    <name type="scientific">Trichinella murrelli</name>
    <dbReference type="NCBI Taxonomy" id="144512"/>
    <lineage>
        <taxon>Eukaryota</taxon>
        <taxon>Metazoa</taxon>
        <taxon>Ecdysozoa</taxon>
        <taxon>Nematoda</taxon>
        <taxon>Enoplea</taxon>
        <taxon>Dorylaimia</taxon>
        <taxon>Trichinellida</taxon>
        <taxon>Trichinellidae</taxon>
        <taxon>Trichinella</taxon>
    </lineage>
</organism>